<accession>A0ABV5NWB0</accession>
<comment type="caution">
    <text evidence="2">The sequence shown here is derived from an EMBL/GenBank/DDBJ whole genome shotgun (WGS) entry which is preliminary data.</text>
</comment>
<dbReference type="Proteomes" id="UP001589568">
    <property type="component" value="Unassembled WGS sequence"/>
</dbReference>
<dbReference type="RefSeq" id="WP_345392736.1">
    <property type="nucleotide sequence ID" value="NZ_BAAAXS010000001.1"/>
</dbReference>
<proteinExistence type="predicted"/>
<gene>
    <name evidence="2" type="ORF">ACFFR3_34325</name>
</gene>
<keyword evidence="3" id="KW-1185">Reference proteome</keyword>
<dbReference type="EMBL" id="JBHMCF010000038">
    <property type="protein sequence ID" value="MFB9474600.1"/>
    <property type="molecule type" value="Genomic_DNA"/>
</dbReference>
<evidence type="ECO:0000313" key="2">
    <source>
        <dbReference type="EMBL" id="MFB9474600.1"/>
    </source>
</evidence>
<reference evidence="2 3" key="1">
    <citation type="submission" date="2024-09" db="EMBL/GenBank/DDBJ databases">
        <authorList>
            <person name="Sun Q."/>
            <person name="Mori K."/>
        </authorList>
    </citation>
    <scope>NUCLEOTIDE SEQUENCE [LARGE SCALE GENOMIC DNA]</scope>
    <source>
        <strain evidence="2 3">JCM 3324</strain>
    </source>
</reference>
<protein>
    <submittedName>
        <fullName evidence="2">Uncharacterized protein</fullName>
    </submittedName>
</protein>
<evidence type="ECO:0000256" key="1">
    <source>
        <dbReference type="SAM" id="MobiDB-lite"/>
    </source>
</evidence>
<evidence type="ECO:0000313" key="3">
    <source>
        <dbReference type="Proteomes" id="UP001589568"/>
    </source>
</evidence>
<organism evidence="2 3">
    <name type="scientific">Nonomuraea salmonea</name>
    <dbReference type="NCBI Taxonomy" id="46181"/>
    <lineage>
        <taxon>Bacteria</taxon>
        <taxon>Bacillati</taxon>
        <taxon>Actinomycetota</taxon>
        <taxon>Actinomycetes</taxon>
        <taxon>Streptosporangiales</taxon>
        <taxon>Streptosporangiaceae</taxon>
        <taxon>Nonomuraea</taxon>
    </lineage>
</organism>
<sequence>MARIRVGVPDVAPDTPSHVKGVPQGNAKGSYRRQRGHHKDGTADARRSTGVRPRHANPIARTMPNLSPS</sequence>
<feature type="region of interest" description="Disordered" evidence="1">
    <location>
        <begin position="1"/>
        <end position="69"/>
    </location>
</feature>
<name>A0ABV5NWB0_9ACTN</name>